<feature type="region of interest" description="Disordered" evidence="1">
    <location>
        <begin position="70"/>
        <end position="91"/>
    </location>
</feature>
<dbReference type="KEGG" id="brz:CFK38_06255"/>
<evidence type="ECO:0000313" key="3">
    <source>
        <dbReference type="Proteomes" id="UP000218165"/>
    </source>
</evidence>
<dbReference type="Proteomes" id="UP000218165">
    <property type="component" value="Chromosome"/>
</dbReference>
<reference evidence="3" key="1">
    <citation type="submission" date="2017-09" db="EMBL/GenBank/DDBJ databases">
        <title>Brachybacterium sp. VM2412.</title>
        <authorList>
            <person name="Tak E.J."/>
            <person name="Bae J.-W."/>
        </authorList>
    </citation>
    <scope>NUCLEOTIDE SEQUENCE [LARGE SCALE GENOMIC DNA]</scope>
    <source>
        <strain evidence="3">VM2412</strain>
    </source>
</reference>
<keyword evidence="3" id="KW-1185">Reference proteome</keyword>
<gene>
    <name evidence="2" type="ORF">CFK38_06255</name>
</gene>
<accession>A0A291GLS0</accession>
<organism evidence="2 3">
    <name type="scientific">Brachybacterium vulturis</name>
    <dbReference type="NCBI Taxonomy" id="2017484"/>
    <lineage>
        <taxon>Bacteria</taxon>
        <taxon>Bacillati</taxon>
        <taxon>Actinomycetota</taxon>
        <taxon>Actinomycetes</taxon>
        <taxon>Micrococcales</taxon>
        <taxon>Dermabacteraceae</taxon>
        <taxon>Brachybacterium</taxon>
    </lineage>
</organism>
<dbReference type="AlphaFoldDB" id="A0A291GLS0"/>
<dbReference type="EMBL" id="CP023563">
    <property type="protein sequence ID" value="ATG51171.1"/>
    <property type="molecule type" value="Genomic_DNA"/>
</dbReference>
<proteinExistence type="predicted"/>
<evidence type="ECO:0000256" key="1">
    <source>
        <dbReference type="SAM" id="MobiDB-lite"/>
    </source>
</evidence>
<protein>
    <submittedName>
        <fullName evidence="2">Uncharacterized protein</fullName>
    </submittedName>
</protein>
<name>A0A291GLS0_9MICO</name>
<sequence>MSAALTRAERETVAVWTEVDEHVRIHSSSPAQIAKLRADDRFREVPGLYADGLTAEFLIPVGDFVLTQGAKRRMSPEERAKRGTSLFQPST</sequence>
<dbReference type="RefSeq" id="WP_096802308.1">
    <property type="nucleotide sequence ID" value="NZ_CP023563.1"/>
</dbReference>
<evidence type="ECO:0000313" key="2">
    <source>
        <dbReference type="EMBL" id="ATG51171.1"/>
    </source>
</evidence>